<proteinExistence type="predicted"/>
<name>A0ABP4AXH7_9ACTN</name>
<gene>
    <name evidence="2" type="ORF">GCM10009560_55490</name>
</gene>
<evidence type="ECO:0008006" key="4">
    <source>
        <dbReference type="Google" id="ProtNLM"/>
    </source>
</evidence>
<sequence>MLAQTLGLAWLLLAPLSLWLLVRGRNPARLGAVLTLAALETATILATPSGGRAHPAAAQAVPERAHCAPYSPKPTAARLVGRRDLRLTWPASASECDTAKVLLRTSGRKLRVWLHEGPLKKHRKGLLTLPVHVTNGTASLSVPLPRPRDYRPYDGHTDHRIPTAPGTAHRHRAQKS</sequence>
<evidence type="ECO:0000313" key="3">
    <source>
        <dbReference type="Proteomes" id="UP001501578"/>
    </source>
</evidence>
<dbReference type="EMBL" id="BAAAHQ010000035">
    <property type="protein sequence ID" value="GAA0942732.1"/>
    <property type="molecule type" value="Genomic_DNA"/>
</dbReference>
<keyword evidence="3" id="KW-1185">Reference proteome</keyword>
<accession>A0ABP4AXH7</accession>
<evidence type="ECO:0000313" key="2">
    <source>
        <dbReference type="EMBL" id="GAA0942732.1"/>
    </source>
</evidence>
<organism evidence="2 3">
    <name type="scientific">Nonomuraea longicatena</name>
    <dbReference type="NCBI Taxonomy" id="83682"/>
    <lineage>
        <taxon>Bacteria</taxon>
        <taxon>Bacillati</taxon>
        <taxon>Actinomycetota</taxon>
        <taxon>Actinomycetes</taxon>
        <taxon>Streptosporangiales</taxon>
        <taxon>Streptosporangiaceae</taxon>
        <taxon>Nonomuraea</taxon>
    </lineage>
</organism>
<feature type="region of interest" description="Disordered" evidence="1">
    <location>
        <begin position="138"/>
        <end position="176"/>
    </location>
</feature>
<comment type="caution">
    <text evidence="2">The sequence shown here is derived from an EMBL/GenBank/DDBJ whole genome shotgun (WGS) entry which is preliminary data.</text>
</comment>
<evidence type="ECO:0000256" key="1">
    <source>
        <dbReference type="SAM" id="MobiDB-lite"/>
    </source>
</evidence>
<dbReference type="Proteomes" id="UP001501578">
    <property type="component" value="Unassembled WGS sequence"/>
</dbReference>
<reference evidence="3" key="1">
    <citation type="journal article" date="2019" name="Int. J. Syst. Evol. Microbiol.">
        <title>The Global Catalogue of Microorganisms (GCM) 10K type strain sequencing project: providing services to taxonomists for standard genome sequencing and annotation.</title>
        <authorList>
            <consortium name="The Broad Institute Genomics Platform"/>
            <consortium name="The Broad Institute Genome Sequencing Center for Infectious Disease"/>
            <person name="Wu L."/>
            <person name="Ma J."/>
        </authorList>
    </citation>
    <scope>NUCLEOTIDE SEQUENCE [LARGE SCALE GENOMIC DNA]</scope>
    <source>
        <strain evidence="3">JCM 11136</strain>
    </source>
</reference>
<feature type="compositionally biased region" description="Basic and acidic residues" evidence="1">
    <location>
        <begin position="146"/>
        <end position="161"/>
    </location>
</feature>
<protein>
    <recommendedName>
        <fullName evidence="4">Integral membrane protein</fullName>
    </recommendedName>
</protein>
<dbReference type="RefSeq" id="WP_343953020.1">
    <property type="nucleotide sequence ID" value="NZ_BAAAHQ010000035.1"/>
</dbReference>